<accession>A0A4D9DP85</accession>
<protein>
    <submittedName>
        <fullName evidence="2">C-type lectin domain family 2 member D</fullName>
    </submittedName>
</protein>
<dbReference type="EMBL" id="QXTE01000361">
    <property type="protein sequence ID" value="TFJ98898.1"/>
    <property type="molecule type" value="Genomic_DNA"/>
</dbReference>
<sequence>MESGIAGGQGNSCQEERWLIANIWLPLAGVSRGGAEERSTPSGCGVGKGERRTQSGISRPIFECFVSTSPKEKKQNTREEFPPRETAFSLAHLGISGSSWPIRKESDQVDNGGGGE</sequence>
<feature type="compositionally biased region" description="Basic and acidic residues" evidence="1">
    <location>
        <begin position="70"/>
        <end position="83"/>
    </location>
</feature>
<evidence type="ECO:0000313" key="3">
    <source>
        <dbReference type="Proteomes" id="UP000297703"/>
    </source>
</evidence>
<name>A0A4D9DP85_9SAUR</name>
<dbReference type="Proteomes" id="UP000297703">
    <property type="component" value="Unassembled WGS sequence"/>
</dbReference>
<proteinExistence type="predicted"/>
<dbReference type="GO" id="GO:0030246">
    <property type="term" value="F:carbohydrate binding"/>
    <property type="evidence" value="ECO:0007669"/>
    <property type="project" value="UniProtKB-KW"/>
</dbReference>
<reference evidence="2 3" key="2">
    <citation type="submission" date="2019-04" db="EMBL/GenBank/DDBJ databases">
        <title>The genome sequence of big-headed turtle.</title>
        <authorList>
            <person name="Gong S."/>
        </authorList>
    </citation>
    <scope>NUCLEOTIDE SEQUENCE [LARGE SCALE GENOMIC DNA]</scope>
    <source>
        <strain evidence="2">DO16091913</strain>
        <tissue evidence="2">Muscle</tissue>
    </source>
</reference>
<feature type="region of interest" description="Disordered" evidence="1">
    <location>
        <begin position="30"/>
        <end position="55"/>
    </location>
</feature>
<comment type="caution">
    <text evidence="2">The sequence shown here is derived from an EMBL/GenBank/DDBJ whole genome shotgun (WGS) entry which is preliminary data.</text>
</comment>
<keyword evidence="2" id="KW-0430">Lectin</keyword>
<dbReference type="AlphaFoldDB" id="A0A4D9DP85"/>
<keyword evidence="3" id="KW-1185">Reference proteome</keyword>
<gene>
    <name evidence="2" type="ORF">DR999_PMT19130</name>
</gene>
<evidence type="ECO:0000313" key="2">
    <source>
        <dbReference type="EMBL" id="TFJ98898.1"/>
    </source>
</evidence>
<evidence type="ECO:0000256" key="1">
    <source>
        <dbReference type="SAM" id="MobiDB-lite"/>
    </source>
</evidence>
<organism evidence="2 3">
    <name type="scientific">Platysternon megacephalum</name>
    <name type="common">big-headed turtle</name>
    <dbReference type="NCBI Taxonomy" id="55544"/>
    <lineage>
        <taxon>Eukaryota</taxon>
        <taxon>Metazoa</taxon>
        <taxon>Chordata</taxon>
        <taxon>Craniata</taxon>
        <taxon>Vertebrata</taxon>
        <taxon>Euteleostomi</taxon>
        <taxon>Archelosauria</taxon>
        <taxon>Testudinata</taxon>
        <taxon>Testudines</taxon>
        <taxon>Cryptodira</taxon>
        <taxon>Durocryptodira</taxon>
        <taxon>Testudinoidea</taxon>
        <taxon>Platysternidae</taxon>
        <taxon>Platysternon</taxon>
    </lineage>
</organism>
<reference evidence="2 3" key="1">
    <citation type="submission" date="2019-04" db="EMBL/GenBank/DDBJ databases">
        <title>Draft genome of the big-headed turtle Platysternon megacephalum.</title>
        <authorList>
            <person name="Gong S."/>
        </authorList>
    </citation>
    <scope>NUCLEOTIDE SEQUENCE [LARGE SCALE GENOMIC DNA]</scope>
    <source>
        <strain evidence="2">DO16091913</strain>
        <tissue evidence="2">Muscle</tissue>
    </source>
</reference>
<feature type="region of interest" description="Disordered" evidence="1">
    <location>
        <begin position="69"/>
        <end position="88"/>
    </location>
</feature>